<keyword evidence="4" id="KW-1185">Reference proteome</keyword>
<dbReference type="Pfam" id="PF13452">
    <property type="entry name" value="FAS1_DH_region"/>
    <property type="match status" value="1"/>
</dbReference>
<reference evidence="3 4" key="1">
    <citation type="submission" date="2010-04" db="EMBL/GenBank/DDBJ databases">
        <authorList>
            <person name="Muzny D."/>
            <person name="Qin X."/>
            <person name="Deng J."/>
            <person name="Jiang H."/>
            <person name="Liu Y."/>
            <person name="Qu J."/>
            <person name="Song X.-Z."/>
            <person name="Zhang L."/>
            <person name="Thornton R."/>
            <person name="Coyle M."/>
            <person name="Francisco L."/>
            <person name="Jackson L."/>
            <person name="Javaid M."/>
            <person name="Korchina V."/>
            <person name="Kovar C."/>
            <person name="Mata R."/>
            <person name="Mathew T."/>
            <person name="Ngo R."/>
            <person name="Nguyen L."/>
            <person name="Nguyen N."/>
            <person name="Okwuonu G."/>
            <person name="Ongeri F."/>
            <person name="Pham C."/>
            <person name="Simmons D."/>
            <person name="Wilczek-Boney K."/>
            <person name="Hale W."/>
            <person name="Jakkamsetti A."/>
            <person name="Pham P."/>
            <person name="Ruth R."/>
            <person name="San Lucas F."/>
            <person name="Warren J."/>
            <person name="Zhang J."/>
            <person name="Zhao Z."/>
            <person name="Zhou C."/>
            <person name="Zhu D."/>
            <person name="Lee S."/>
            <person name="Bess C."/>
            <person name="Blankenburg K."/>
            <person name="Forbes L."/>
            <person name="Fu Q."/>
            <person name="Gubbala S."/>
            <person name="Hirani K."/>
            <person name="Jayaseelan J.C."/>
            <person name="Lara F."/>
            <person name="Munidasa M."/>
            <person name="Palculict T."/>
            <person name="Patil S."/>
            <person name="Pu L.-L."/>
            <person name="Saada N."/>
            <person name="Tang L."/>
            <person name="Weissenberger G."/>
            <person name="Zhu Y."/>
            <person name="Hemphill L."/>
            <person name="Shang Y."/>
            <person name="Youmans B."/>
            <person name="Ayvaz T."/>
            <person name="Ross M."/>
            <person name="Santibanez J."/>
            <person name="Aqrawi P."/>
            <person name="Gross S."/>
            <person name="Joshi V."/>
            <person name="Fowler G."/>
            <person name="Nazareth L."/>
            <person name="Reid J."/>
            <person name="Worley K."/>
            <person name="Petrosino J."/>
            <person name="Highlander S."/>
            <person name="Gibbs R."/>
        </authorList>
    </citation>
    <scope>NUCLEOTIDE SEQUENCE [LARGE SCALE GENOMIC DNA]</scope>
    <source>
        <strain evidence="3 4">ATCC BAA-614</strain>
    </source>
</reference>
<evidence type="ECO:0000313" key="4">
    <source>
        <dbReference type="Proteomes" id="UP000003653"/>
    </source>
</evidence>
<gene>
    <name evidence="3" type="ORF">HMPREF0591_1521</name>
</gene>
<dbReference type="PANTHER" id="PTHR28152:SF1">
    <property type="entry name" value="HYDROXYACYL-THIOESTER DEHYDRATASE TYPE 2, MITOCHONDRIAL"/>
    <property type="match status" value="1"/>
</dbReference>
<dbReference type="RefSeq" id="WP_007170542.1">
    <property type="nucleotide sequence ID" value="NZ_GG770556.1"/>
</dbReference>
<dbReference type="InterPro" id="IPR052741">
    <property type="entry name" value="Mitochondrial_HTD2"/>
</dbReference>
<dbReference type="InterPro" id="IPR029069">
    <property type="entry name" value="HotDog_dom_sf"/>
</dbReference>
<dbReference type="AlphaFoldDB" id="D5P5S7"/>
<dbReference type="GO" id="GO:0019171">
    <property type="term" value="F:(3R)-hydroxyacyl-[acyl-carrier-protein] dehydratase activity"/>
    <property type="evidence" value="ECO:0007669"/>
    <property type="project" value="TreeGrafter"/>
</dbReference>
<dbReference type="Gene3D" id="3.10.129.10">
    <property type="entry name" value="Hotdog Thioesterase"/>
    <property type="match status" value="1"/>
</dbReference>
<evidence type="ECO:0000259" key="2">
    <source>
        <dbReference type="Pfam" id="PF13452"/>
    </source>
</evidence>
<proteinExistence type="predicted"/>
<evidence type="ECO:0000256" key="1">
    <source>
        <dbReference type="SAM" id="MobiDB-lite"/>
    </source>
</evidence>
<sequence length="295" mass="32308">MSHSALVIDPRWEPHTVREDVVVDAGRVAALSALFDDSNPAPSPGDELPPLWHWVALPQWCSSSALSSDGHPRRGRFLPPIDLPRRMFAGGEIELHAALTVGRVIRRESWVDGVEEKTGRSGSLVIVRVTTHLYNDHSDLAVVERQNLIFREAASHTSGGSDPADAAITPPTPSPLRRTGEWEWEFETDPSLLMRFSAATANAHRIHYDWPYATRVEGYPGLVVHGPLVTLALAETVRLETPGAGVHRVRHRNVAPLFCGQSAQLKRLASDSTSVALSATGDDGRDRATVDIELR</sequence>
<dbReference type="HOGENOM" id="CLU_028690_3_0_11"/>
<dbReference type="SUPFAM" id="SSF54637">
    <property type="entry name" value="Thioesterase/thiol ester dehydrase-isomerase"/>
    <property type="match status" value="2"/>
</dbReference>
<evidence type="ECO:0000313" key="3">
    <source>
        <dbReference type="EMBL" id="EFG78569.1"/>
    </source>
</evidence>
<feature type="region of interest" description="Disordered" evidence="1">
    <location>
        <begin position="154"/>
        <end position="179"/>
    </location>
</feature>
<protein>
    <recommendedName>
        <fullName evidence="2">FAS1-like dehydratase domain-containing protein</fullName>
    </recommendedName>
</protein>
<dbReference type="PANTHER" id="PTHR28152">
    <property type="entry name" value="HYDROXYACYL-THIOESTER DEHYDRATASE TYPE 2, MITOCHONDRIAL"/>
    <property type="match status" value="1"/>
</dbReference>
<dbReference type="eggNOG" id="COG3777">
    <property type="taxonomic scope" value="Bacteria"/>
</dbReference>
<feature type="domain" description="FAS1-like dehydratase" evidence="2">
    <location>
        <begin position="52"/>
        <end position="137"/>
    </location>
</feature>
<accession>D5P5S7</accession>
<name>D5P5S7_9MYCO</name>
<dbReference type="EMBL" id="ADNV01000110">
    <property type="protein sequence ID" value="EFG78569.1"/>
    <property type="molecule type" value="Genomic_DNA"/>
</dbReference>
<dbReference type="Proteomes" id="UP000003653">
    <property type="component" value="Unassembled WGS sequence"/>
</dbReference>
<dbReference type="InterPro" id="IPR039569">
    <property type="entry name" value="FAS1-like_DH_region"/>
</dbReference>
<comment type="caution">
    <text evidence="3">The sequence shown here is derived from an EMBL/GenBank/DDBJ whole genome shotgun (WGS) entry which is preliminary data.</text>
</comment>
<organism evidence="3 4">
    <name type="scientific">Mycobacterium parascrofulaceum ATCC BAA-614</name>
    <dbReference type="NCBI Taxonomy" id="525368"/>
    <lineage>
        <taxon>Bacteria</taxon>
        <taxon>Bacillati</taxon>
        <taxon>Actinomycetota</taxon>
        <taxon>Actinomycetes</taxon>
        <taxon>Mycobacteriales</taxon>
        <taxon>Mycobacteriaceae</taxon>
        <taxon>Mycobacterium</taxon>
        <taxon>Mycobacterium simiae complex</taxon>
    </lineage>
</organism>